<dbReference type="SUPFAM" id="SSF55486">
    <property type="entry name" value="Metalloproteases ('zincins'), catalytic domain"/>
    <property type="match status" value="1"/>
</dbReference>
<feature type="chain" id="PRO_5046341435" description="Peptidase M1 membrane alanine aminopeptidase domain-containing protein" evidence="1">
    <location>
        <begin position="21"/>
        <end position="420"/>
    </location>
</feature>
<evidence type="ECO:0000256" key="1">
    <source>
        <dbReference type="SAM" id="SignalP"/>
    </source>
</evidence>
<keyword evidence="4" id="KW-1185">Reference proteome</keyword>
<protein>
    <recommendedName>
        <fullName evidence="2">Peptidase M1 membrane alanine aminopeptidase domain-containing protein</fullName>
    </recommendedName>
</protein>
<reference evidence="3 4" key="1">
    <citation type="submission" date="2006-01" db="EMBL/GenBank/DDBJ databases">
        <authorList>
            <person name="Brettar I."/>
            <person name="Hofle M."/>
            <person name="Ferriera S."/>
            <person name="Johnson J."/>
            <person name="Kravitz S."/>
            <person name="Halpern A."/>
            <person name="Remington K."/>
            <person name="Beeson K."/>
            <person name="Tran B."/>
            <person name="Rogers Y.-H."/>
            <person name="Friedman R."/>
            <person name="Venter J.C."/>
        </authorList>
    </citation>
    <scope>NUCLEOTIDE SEQUENCE [LARGE SCALE GENOMIC DNA]</scope>
    <source>
        <strain evidence="3 4">OS145</strain>
    </source>
</reference>
<dbReference type="InterPro" id="IPR014782">
    <property type="entry name" value="Peptidase_M1_dom"/>
</dbReference>
<evidence type="ECO:0000313" key="4">
    <source>
        <dbReference type="Proteomes" id="UP000016543"/>
    </source>
</evidence>
<name>A0ABP2CQ68_9GAMM</name>
<dbReference type="InterPro" id="IPR027268">
    <property type="entry name" value="Peptidase_M4/M1_CTD_sf"/>
</dbReference>
<evidence type="ECO:0000313" key="3">
    <source>
        <dbReference type="EMBL" id="EAQ31933.1"/>
    </source>
</evidence>
<keyword evidence="1" id="KW-0732">Signal</keyword>
<feature type="signal peptide" evidence="1">
    <location>
        <begin position="1"/>
        <end position="20"/>
    </location>
</feature>
<comment type="caution">
    <text evidence="3">The sequence shown here is derived from an EMBL/GenBank/DDBJ whole genome shotgun (WGS) entry which is preliminary data.</text>
</comment>
<evidence type="ECO:0000259" key="2">
    <source>
        <dbReference type="Pfam" id="PF01433"/>
    </source>
</evidence>
<accession>A0ABP2CQ68</accession>
<dbReference type="Gene3D" id="1.10.390.10">
    <property type="entry name" value="Neutral Protease Domain 2"/>
    <property type="match status" value="1"/>
</dbReference>
<dbReference type="EMBL" id="AAMX01000010">
    <property type="protein sequence ID" value="EAQ31933.1"/>
    <property type="molecule type" value="Genomic_DNA"/>
</dbReference>
<sequence length="420" mass="47290">MKIYLMTALLALVMPAQLLANTQQQADTTIKYHTNVVFQPNDSRFTADTTLTIPAEKLTHQAIALLLSKQQSVTEISGAQLASSNIESSPRVPPWNRITLNFKNTDQSNYKVRLKYSGAIDEEAGHGNYINAQGAHLSLDSAWHPFIADFATKMTGTLALTVPSNWRVYSPGQQERPTQNTVMIRNQMPAIDVVLFAQQSPQIITTEHVEVIYQGIEAKQAQHLADDATQCLTSLNATMRAENTLDHADLIILDRSGPSFARGPYISMSKSSLSSREADYQYICHELAHNWTPFADAMSHDYWMMESFAEYISAQQLKQRFGKEAYADAVKRWQNLAKGVEFVWRSDDPKRASHRVNYGLGPLLLKRLADRMGADNFEQLLAWYTAHEVTQTEQLLNKIGALTSKETQVWFTHQLAQKTP</sequence>
<dbReference type="Pfam" id="PF01433">
    <property type="entry name" value="Peptidase_M1"/>
    <property type="match status" value="1"/>
</dbReference>
<organism evidence="3 4">
    <name type="scientific">Idiomarina baltica OS145</name>
    <dbReference type="NCBI Taxonomy" id="314276"/>
    <lineage>
        <taxon>Bacteria</taxon>
        <taxon>Pseudomonadati</taxon>
        <taxon>Pseudomonadota</taxon>
        <taxon>Gammaproteobacteria</taxon>
        <taxon>Alteromonadales</taxon>
        <taxon>Idiomarinaceae</taxon>
        <taxon>Idiomarina</taxon>
    </lineage>
</organism>
<dbReference type="Proteomes" id="UP000016543">
    <property type="component" value="Unassembled WGS sequence"/>
</dbReference>
<proteinExistence type="predicted"/>
<feature type="domain" description="Peptidase M1 membrane alanine aminopeptidase" evidence="2">
    <location>
        <begin position="269"/>
        <end position="402"/>
    </location>
</feature>
<dbReference type="RefSeq" id="WP_006955009.1">
    <property type="nucleotide sequence ID" value="NZ_CH672404.1"/>
</dbReference>
<gene>
    <name evidence="3" type="ORF">OS145_11601</name>
</gene>